<feature type="compositionally biased region" description="Polar residues" evidence="1">
    <location>
        <begin position="180"/>
        <end position="193"/>
    </location>
</feature>
<proteinExistence type="predicted"/>
<gene>
    <name evidence="2" type="ORF">KIK155_LOCUS13136</name>
    <name evidence="3" type="ORF">TOA249_LOCUS9848</name>
</gene>
<feature type="compositionally biased region" description="Low complexity" evidence="1">
    <location>
        <begin position="1"/>
        <end position="14"/>
    </location>
</feature>
<feature type="compositionally biased region" description="Low complexity" evidence="1">
    <location>
        <begin position="76"/>
        <end position="97"/>
    </location>
</feature>
<evidence type="ECO:0000256" key="1">
    <source>
        <dbReference type="SAM" id="MobiDB-lite"/>
    </source>
</evidence>
<protein>
    <submittedName>
        <fullName evidence="2">Uncharacterized protein</fullName>
    </submittedName>
</protein>
<feature type="compositionally biased region" description="Polar residues" evidence="1">
    <location>
        <begin position="203"/>
        <end position="227"/>
    </location>
</feature>
<evidence type="ECO:0000313" key="2">
    <source>
        <dbReference type="EMBL" id="CAF3461534.1"/>
    </source>
</evidence>
<dbReference type="Proteomes" id="UP000663838">
    <property type="component" value="Unassembled WGS sequence"/>
</dbReference>
<organism evidence="2 4">
    <name type="scientific">Rotaria socialis</name>
    <dbReference type="NCBI Taxonomy" id="392032"/>
    <lineage>
        <taxon>Eukaryota</taxon>
        <taxon>Metazoa</taxon>
        <taxon>Spiralia</taxon>
        <taxon>Gnathifera</taxon>
        <taxon>Rotifera</taxon>
        <taxon>Eurotatoria</taxon>
        <taxon>Bdelloidea</taxon>
        <taxon>Philodinida</taxon>
        <taxon>Philodinidae</taxon>
        <taxon>Rotaria</taxon>
    </lineage>
</organism>
<feature type="compositionally biased region" description="Polar residues" evidence="1">
    <location>
        <begin position="249"/>
        <end position="262"/>
    </location>
</feature>
<evidence type="ECO:0000313" key="3">
    <source>
        <dbReference type="EMBL" id="CAF4589655.1"/>
    </source>
</evidence>
<dbReference type="AlphaFoldDB" id="A0A818EN31"/>
<comment type="caution">
    <text evidence="2">The sequence shown here is derived from an EMBL/GenBank/DDBJ whole genome shotgun (WGS) entry which is preliminary data.</text>
</comment>
<reference evidence="2" key="1">
    <citation type="submission" date="2021-02" db="EMBL/GenBank/DDBJ databases">
        <authorList>
            <person name="Nowell W R."/>
        </authorList>
    </citation>
    <scope>NUCLEOTIDE SEQUENCE</scope>
</reference>
<dbReference type="Proteomes" id="UP000663865">
    <property type="component" value="Unassembled WGS sequence"/>
</dbReference>
<evidence type="ECO:0000313" key="4">
    <source>
        <dbReference type="Proteomes" id="UP000663865"/>
    </source>
</evidence>
<dbReference type="EMBL" id="CAJOBS010000497">
    <property type="protein sequence ID" value="CAF4589655.1"/>
    <property type="molecule type" value="Genomic_DNA"/>
</dbReference>
<feature type="compositionally biased region" description="Polar residues" evidence="1">
    <location>
        <begin position="131"/>
        <end position="145"/>
    </location>
</feature>
<dbReference type="EMBL" id="CAJNYV010002180">
    <property type="protein sequence ID" value="CAF3461534.1"/>
    <property type="molecule type" value="Genomic_DNA"/>
</dbReference>
<sequence length="366" mass="37644">MSSTPITSENSSSSRGQSANQVTAAKTSRPPSAAKTSRPPSAAKTSRPSSAVKTSRPSSAVKTSRPPSASLKPAENDTTTVTPEVTTNDNDASSDVSVDGKEVTSSSECPPSVKAAASGSRPGSGIHPQSAAKNDLTSNTVTDSTNAEKKSSRLPSANSKVDESNTHGYTINVASPRPPSGSTKVDQPSTVAPVNSRPPSPNLIASESTTNDSATITPGSRPTTGSQTTDITRRSDSTDPTTTIGARPQSATQNTVPTNSRPPSVRVKQDETTVDDSTTEQQNTSTLFNANDADATLPIIERPASVAKVTSTDESTITANVDSTDSSVILTENSPSSDEIQPVAVTPRIGSASKIPQEPTATENNN</sequence>
<feature type="compositionally biased region" description="Polar residues" evidence="1">
    <location>
        <begin position="15"/>
        <end position="67"/>
    </location>
</feature>
<feature type="region of interest" description="Disordered" evidence="1">
    <location>
        <begin position="1"/>
        <end position="283"/>
    </location>
</feature>
<accession>A0A818EN31</accession>
<name>A0A818EN31_9BILA</name>